<accession>A0A9J6BAL6</accession>
<dbReference type="Proteomes" id="UP001107558">
    <property type="component" value="Chromosome 4"/>
</dbReference>
<evidence type="ECO:0000313" key="3">
    <source>
        <dbReference type="Proteomes" id="UP001107558"/>
    </source>
</evidence>
<dbReference type="EMBL" id="JADBJN010000004">
    <property type="protein sequence ID" value="KAG5666624.1"/>
    <property type="molecule type" value="Genomic_DNA"/>
</dbReference>
<evidence type="ECO:0000256" key="1">
    <source>
        <dbReference type="SAM" id="MobiDB-lite"/>
    </source>
</evidence>
<feature type="region of interest" description="Disordered" evidence="1">
    <location>
        <begin position="1"/>
        <end position="60"/>
    </location>
</feature>
<gene>
    <name evidence="2" type="ORF">PVAND_014640</name>
</gene>
<reference evidence="2" key="1">
    <citation type="submission" date="2021-03" db="EMBL/GenBank/DDBJ databases">
        <title>Chromosome level genome of the anhydrobiotic midge Polypedilum vanderplanki.</title>
        <authorList>
            <person name="Yoshida Y."/>
            <person name="Kikawada T."/>
            <person name="Gusev O."/>
        </authorList>
    </citation>
    <scope>NUCLEOTIDE SEQUENCE</scope>
    <source>
        <strain evidence="2">NIAS01</strain>
        <tissue evidence="2">Whole body or cell culture</tissue>
    </source>
</reference>
<evidence type="ECO:0000313" key="2">
    <source>
        <dbReference type="EMBL" id="KAG5666624.1"/>
    </source>
</evidence>
<organism evidence="2 3">
    <name type="scientific">Polypedilum vanderplanki</name>
    <name type="common">Sleeping chironomid midge</name>
    <dbReference type="NCBI Taxonomy" id="319348"/>
    <lineage>
        <taxon>Eukaryota</taxon>
        <taxon>Metazoa</taxon>
        <taxon>Ecdysozoa</taxon>
        <taxon>Arthropoda</taxon>
        <taxon>Hexapoda</taxon>
        <taxon>Insecta</taxon>
        <taxon>Pterygota</taxon>
        <taxon>Neoptera</taxon>
        <taxon>Endopterygota</taxon>
        <taxon>Diptera</taxon>
        <taxon>Nematocera</taxon>
        <taxon>Chironomoidea</taxon>
        <taxon>Chironomidae</taxon>
        <taxon>Chironominae</taxon>
        <taxon>Polypedilum</taxon>
        <taxon>Polypedilum</taxon>
    </lineage>
</organism>
<proteinExistence type="predicted"/>
<dbReference type="OrthoDB" id="10508555at2759"/>
<sequence>MGSEGNNMNPMNQDGGFETDGEKNKASELFKNFLKKKRSLPSPDNKGSKNTFSPKKQRYYNNFNGNRLQPRKFNAPEHTIPSRNNDQQLGSDFLSVNVTNSTAVEKCNGMDISTHYESFSMDTTEVQCDDFEKELSLVKEMIEERKDPYEILSKLVDKVGVLHKKCLSNIAEVKNDSIKRCDNLNNQQVTLENDLIIKIKNVHEINTARIDAVETSLKCMNETKILWLNFVDQREIQNLQIKTKVELLSEAKNIFKRMNIRIDQAYRTIYDIFIQRVTVHNGTNYENDLIMGVKFVSSDVVLEFKRLINAFVREKYEKKDFEAIRYTTRDNYSYDLRRLLRVCYELKGLGMLKSVFVKEYGIGVAYEVYDNKEKITKRALIRNENDLNELRSEVKDVAVSLTASTWYNDSYFKLSMADKMALRAEQLHLDNYNSVKDNNGPLLQ</sequence>
<protein>
    <submittedName>
        <fullName evidence="2">Uncharacterized protein</fullName>
    </submittedName>
</protein>
<feature type="compositionally biased region" description="Polar residues" evidence="1">
    <location>
        <begin position="1"/>
        <end position="12"/>
    </location>
</feature>
<feature type="compositionally biased region" description="Polar residues" evidence="1">
    <location>
        <begin position="48"/>
        <end position="60"/>
    </location>
</feature>
<keyword evidence="3" id="KW-1185">Reference proteome</keyword>
<dbReference type="AlphaFoldDB" id="A0A9J6BAL6"/>
<name>A0A9J6BAL6_POLVA</name>
<comment type="caution">
    <text evidence="2">The sequence shown here is derived from an EMBL/GenBank/DDBJ whole genome shotgun (WGS) entry which is preliminary data.</text>
</comment>